<dbReference type="EMBL" id="HBUE01141640">
    <property type="protein sequence ID" value="CAG6501025.1"/>
    <property type="molecule type" value="Transcribed_RNA"/>
</dbReference>
<organism evidence="3">
    <name type="scientific">Culex pipiens</name>
    <name type="common">House mosquito</name>
    <dbReference type="NCBI Taxonomy" id="7175"/>
    <lineage>
        <taxon>Eukaryota</taxon>
        <taxon>Metazoa</taxon>
        <taxon>Ecdysozoa</taxon>
        <taxon>Arthropoda</taxon>
        <taxon>Hexapoda</taxon>
        <taxon>Insecta</taxon>
        <taxon>Pterygota</taxon>
        <taxon>Neoptera</taxon>
        <taxon>Endopterygota</taxon>
        <taxon>Diptera</taxon>
        <taxon>Nematocera</taxon>
        <taxon>Culicoidea</taxon>
        <taxon>Culicidae</taxon>
        <taxon>Culicinae</taxon>
        <taxon>Culicini</taxon>
        <taxon>Culex</taxon>
        <taxon>Culex</taxon>
    </lineage>
</organism>
<dbReference type="GO" id="GO:0005737">
    <property type="term" value="C:cytoplasm"/>
    <property type="evidence" value="ECO:0007669"/>
    <property type="project" value="TreeGrafter"/>
</dbReference>
<proteinExistence type="inferred from homology"/>
<reference evidence="3" key="1">
    <citation type="submission" date="2021-05" db="EMBL/GenBank/DDBJ databases">
        <authorList>
            <person name="Alioto T."/>
            <person name="Alioto T."/>
            <person name="Gomez Garrido J."/>
        </authorList>
    </citation>
    <scope>NUCLEOTIDE SEQUENCE</scope>
</reference>
<dbReference type="InterPro" id="IPR024824">
    <property type="entry name" value="GADD45"/>
</dbReference>
<dbReference type="PANTHER" id="PTHR10411">
    <property type="entry name" value="GROWTH ARREST AND DNA DAMAGE-INDUCIBLE PROTEIN GADD45"/>
    <property type="match status" value="1"/>
</dbReference>
<dbReference type="Pfam" id="PF01248">
    <property type="entry name" value="Ribosomal_L7Ae"/>
    <property type="match status" value="1"/>
</dbReference>
<sequence length="162" mass="17951">MVIAAEEQLSQVMAPVMKEFDGEGCCVPVGVTAKRALLVANIEERVVVGLSDAIQALAKTPEEFLFCFMAPPKPGDSATHMHEVLLQAFCFEHDIYIIKIDSAEKLSRLLGSTSLQSCALVQKTMSADHQHEILSKVEDQLVDYCEEHWEDPVKPVVKLPEK</sequence>
<dbReference type="GO" id="GO:0051726">
    <property type="term" value="P:regulation of cell cycle"/>
    <property type="evidence" value="ECO:0007669"/>
    <property type="project" value="InterPro"/>
</dbReference>
<protein>
    <submittedName>
        <fullName evidence="3">Growth arrest and DNA damage-inducible protein GADD45 alpha</fullName>
    </submittedName>
</protein>
<evidence type="ECO:0000256" key="1">
    <source>
        <dbReference type="ARBA" id="ARBA00007361"/>
    </source>
</evidence>
<feature type="domain" description="Ribosomal protein eL8/eL30/eS12/Gadd45" evidence="2">
    <location>
        <begin position="34"/>
        <end position="122"/>
    </location>
</feature>
<evidence type="ECO:0000259" key="2">
    <source>
        <dbReference type="Pfam" id="PF01248"/>
    </source>
</evidence>
<dbReference type="InterPro" id="IPR004038">
    <property type="entry name" value="Ribosomal_eL8/eL30/eS12/Gad45"/>
</dbReference>
<dbReference type="AlphaFoldDB" id="A0A8D8D1J8"/>
<dbReference type="Gene3D" id="3.30.1330.30">
    <property type="match status" value="1"/>
</dbReference>
<dbReference type="GO" id="GO:0005634">
    <property type="term" value="C:nucleus"/>
    <property type="evidence" value="ECO:0007669"/>
    <property type="project" value="InterPro"/>
</dbReference>
<dbReference type="InterPro" id="IPR029064">
    <property type="entry name" value="Ribosomal_eL30-like_sf"/>
</dbReference>
<comment type="similarity">
    <text evidence="1">Belongs to the GADD45 family.</text>
</comment>
<dbReference type="PANTHER" id="PTHR10411:SF8">
    <property type="entry name" value="FI09246P"/>
    <property type="match status" value="1"/>
</dbReference>
<dbReference type="SUPFAM" id="SSF55315">
    <property type="entry name" value="L30e-like"/>
    <property type="match status" value="1"/>
</dbReference>
<name>A0A8D8D1J8_CULPI</name>
<accession>A0A8D8D1J8</accession>
<dbReference type="FunFam" id="3.30.1330.30:FF:000045">
    <property type="entry name" value="Predicted protein"/>
    <property type="match status" value="1"/>
</dbReference>
<evidence type="ECO:0000313" key="3">
    <source>
        <dbReference type="EMBL" id="CAG6501025.1"/>
    </source>
</evidence>